<accession>A0A917G2G0</accession>
<evidence type="ECO:0000256" key="1">
    <source>
        <dbReference type="ARBA" id="ARBA00022729"/>
    </source>
</evidence>
<evidence type="ECO:0000256" key="4">
    <source>
        <dbReference type="PROSITE-ProRule" id="PRU00504"/>
    </source>
</evidence>
<keyword evidence="6" id="KW-1185">Reference proteome</keyword>
<keyword evidence="2" id="KW-0677">Repeat</keyword>
<dbReference type="PANTHER" id="PTHR10680">
    <property type="entry name" value="PEPTIDYL-GLYCINE ALPHA-AMIDATING MONOOXYGENASE"/>
    <property type="match status" value="1"/>
</dbReference>
<proteinExistence type="predicted"/>
<dbReference type="EMBL" id="BMGR01000015">
    <property type="protein sequence ID" value="GGG18884.1"/>
    <property type="molecule type" value="Genomic_DNA"/>
</dbReference>
<dbReference type="Pfam" id="PF01436">
    <property type="entry name" value="NHL"/>
    <property type="match status" value="1"/>
</dbReference>
<keyword evidence="5" id="KW-0503">Monooxygenase</keyword>
<dbReference type="GO" id="GO:0004497">
    <property type="term" value="F:monooxygenase activity"/>
    <property type="evidence" value="ECO:0007669"/>
    <property type="project" value="UniProtKB-KW"/>
</dbReference>
<dbReference type="InterPro" id="IPR001258">
    <property type="entry name" value="NHL_repeat"/>
</dbReference>
<dbReference type="PROSITE" id="PS51125">
    <property type="entry name" value="NHL"/>
    <property type="match status" value="1"/>
</dbReference>
<evidence type="ECO:0000256" key="2">
    <source>
        <dbReference type="ARBA" id="ARBA00022737"/>
    </source>
</evidence>
<dbReference type="AlphaFoldDB" id="A0A917G2G0"/>
<reference evidence="5" key="2">
    <citation type="submission" date="2020-09" db="EMBL/GenBank/DDBJ databases">
        <authorList>
            <person name="Sun Q."/>
            <person name="Zhou Y."/>
        </authorList>
    </citation>
    <scope>NUCLEOTIDE SEQUENCE</scope>
    <source>
        <strain evidence="5">CGMCC 1.12987</strain>
    </source>
</reference>
<dbReference type="Gene3D" id="2.120.10.30">
    <property type="entry name" value="TolB, C-terminal domain"/>
    <property type="match status" value="1"/>
</dbReference>
<gene>
    <name evidence="5" type="primary">pam</name>
    <name evidence="5" type="ORF">GCM10010916_39630</name>
</gene>
<dbReference type="InterPro" id="IPR011042">
    <property type="entry name" value="6-blade_b-propeller_TolB-like"/>
</dbReference>
<keyword evidence="5" id="KW-0560">Oxidoreductase</keyword>
<feature type="repeat" description="NHL" evidence="4">
    <location>
        <begin position="161"/>
        <end position="203"/>
    </location>
</feature>
<dbReference type="Proteomes" id="UP000644756">
    <property type="component" value="Unassembled WGS sequence"/>
</dbReference>
<keyword evidence="3" id="KW-0325">Glycoprotein</keyword>
<dbReference type="RefSeq" id="WP_188532808.1">
    <property type="nucleotide sequence ID" value="NZ_BMGR01000015.1"/>
</dbReference>
<protein>
    <submittedName>
        <fullName evidence="5">Peptidylglycine monooxygenase</fullName>
    </submittedName>
</protein>
<evidence type="ECO:0000313" key="6">
    <source>
        <dbReference type="Proteomes" id="UP000644756"/>
    </source>
</evidence>
<evidence type="ECO:0000256" key="3">
    <source>
        <dbReference type="ARBA" id="ARBA00023180"/>
    </source>
</evidence>
<keyword evidence="1" id="KW-0732">Signal</keyword>
<organism evidence="5 6">
    <name type="scientific">Paenibacillus abyssi</name>
    <dbReference type="NCBI Taxonomy" id="1340531"/>
    <lineage>
        <taxon>Bacteria</taxon>
        <taxon>Bacillati</taxon>
        <taxon>Bacillota</taxon>
        <taxon>Bacilli</taxon>
        <taxon>Bacillales</taxon>
        <taxon>Paenibacillaceae</taxon>
        <taxon>Paenibacillus</taxon>
    </lineage>
</organism>
<dbReference type="SUPFAM" id="SSF101898">
    <property type="entry name" value="NHL repeat"/>
    <property type="match status" value="1"/>
</dbReference>
<evidence type="ECO:0000313" key="5">
    <source>
        <dbReference type="EMBL" id="GGG18884.1"/>
    </source>
</evidence>
<name>A0A917G2G0_9BACL</name>
<reference evidence="5" key="1">
    <citation type="journal article" date="2014" name="Int. J. Syst. Evol. Microbiol.">
        <title>Complete genome sequence of Corynebacterium casei LMG S-19264T (=DSM 44701T), isolated from a smear-ripened cheese.</title>
        <authorList>
            <consortium name="US DOE Joint Genome Institute (JGI-PGF)"/>
            <person name="Walter F."/>
            <person name="Albersmeier A."/>
            <person name="Kalinowski J."/>
            <person name="Ruckert C."/>
        </authorList>
    </citation>
    <scope>NUCLEOTIDE SEQUENCE</scope>
    <source>
        <strain evidence="5">CGMCC 1.12987</strain>
    </source>
</reference>
<comment type="caution">
    <text evidence="5">The sequence shown here is derived from an EMBL/GenBank/DDBJ whole genome shotgun (WGS) entry which is preliminary data.</text>
</comment>
<sequence length="315" mass="35536">MLAVGSRDYRYEVVEGWAKLPPSITFGYTHGIETDAKGNVYVFHTGNPSVVVFDEDGNYLTSWGGQFEEGAHGFYLHEEADGAYLYVTDINCGLMVKLTLDGQEILSIGTPDRPDIYNDEKKFIPTDAAVAPNGDIYIADGYGEPYIHHYTKEGVYIRSWGGAGHEAGQLLRPHGISVDLRREEPELYVADRGNFRIQVFTLDGKHKRFITNDVDRPCSFYYTEHELFIPDLNSRVTIFDQQDQLITHLGEDQQAYKQEGWPNLPKSCYRPDRFSSPHGVCVDKKGNVYVAEWISDGRVTKLKRIIRCTCGSGCG</sequence>
<dbReference type="PANTHER" id="PTHR10680:SF38">
    <property type="entry name" value="BLL1368 PROTEIN"/>
    <property type="match status" value="1"/>
</dbReference>